<evidence type="ECO:0000256" key="1">
    <source>
        <dbReference type="ARBA" id="ARBA00008455"/>
    </source>
</evidence>
<evidence type="ECO:0000256" key="2">
    <source>
        <dbReference type="ARBA" id="ARBA00023145"/>
    </source>
</evidence>
<dbReference type="Gene3D" id="3.90.70.10">
    <property type="entry name" value="Cysteine proteinases"/>
    <property type="match status" value="1"/>
</dbReference>
<protein>
    <recommendedName>
        <fullName evidence="4">Peptidase C1A papain C-terminal domain-containing protein</fullName>
    </recommendedName>
</protein>
<dbReference type="InterPro" id="IPR000668">
    <property type="entry name" value="Peptidase_C1A_C"/>
</dbReference>
<dbReference type="EMBL" id="CAMXCT010000050">
    <property type="protein sequence ID" value="CAI3973052.1"/>
    <property type="molecule type" value="Genomic_DNA"/>
</dbReference>
<evidence type="ECO:0000256" key="3">
    <source>
        <dbReference type="SAM" id="Phobius"/>
    </source>
</evidence>
<evidence type="ECO:0000259" key="4">
    <source>
        <dbReference type="SMART" id="SM00645"/>
    </source>
</evidence>
<sequence length="269" mass="29684">MDEKRVREAVANRKKYRDANSRYNFWIAGTAAVVLAACAAVLFGEDTGPLEILVNDPTLITHVNRNAKGWQAGEVAFFKGWTIGDVQKLGGVKVSNQAGSLTECTLPDVTPPRHFDARERWPQCFSSVYDMGNCSASWAIAVAGSVTNRLCISNPENTELELSAQQLLSCERKFGNGCEGGMLDMVWSYIKQEGLVSSTCFPYKANGTTPCSYCNEEEPKQLASICRLSTADSIRREIFLNGPVVAPVTLMNDFLVYRRDKLHVAAREL</sequence>
<gene>
    <name evidence="5" type="ORF">C1SCF055_LOCUS1581</name>
</gene>
<dbReference type="GO" id="GO:0008234">
    <property type="term" value="F:cysteine-type peptidase activity"/>
    <property type="evidence" value="ECO:0007669"/>
    <property type="project" value="InterPro"/>
</dbReference>
<feature type="transmembrane region" description="Helical" evidence="3">
    <location>
        <begin position="23"/>
        <end position="43"/>
    </location>
</feature>
<dbReference type="PANTHER" id="PTHR12411">
    <property type="entry name" value="CYSTEINE PROTEASE FAMILY C1-RELATED"/>
    <property type="match status" value="1"/>
</dbReference>
<evidence type="ECO:0000313" key="6">
    <source>
        <dbReference type="EMBL" id="CAL4760364.1"/>
    </source>
</evidence>
<dbReference type="GO" id="GO:0006508">
    <property type="term" value="P:proteolysis"/>
    <property type="evidence" value="ECO:0007669"/>
    <property type="project" value="InterPro"/>
</dbReference>
<keyword evidence="3" id="KW-0812">Transmembrane</keyword>
<comment type="similarity">
    <text evidence="1">Belongs to the peptidase C1 family.</text>
</comment>
<dbReference type="InterPro" id="IPR013128">
    <property type="entry name" value="Peptidase_C1A"/>
</dbReference>
<keyword evidence="7" id="KW-1185">Reference proteome</keyword>
<name>A0A9P1BGN1_9DINO</name>
<dbReference type="OrthoDB" id="190265at2759"/>
<evidence type="ECO:0000313" key="7">
    <source>
        <dbReference type="Proteomes" id="UP001152797"/>
    </source>
</evidence>
<dbReference type="Proteomes" id="UP001152797">
    <property type="component" value="Unassembled WGS sequence"/>
</dbReference>
<evidence type="ECO:0000313" key="5">
    <source>
        <dbReference type="EMBL" id="CAI3973052.1"/>
    </source>
</evidence>
<dbReference type="SUPFAM" id="SSF54001">
    <property type="entry name" value="Cysteine proteinases"/>
    <property type="match status" value="1"/>
</dbReference>
<dbReference type="InterPro" id="IPR038765">
    <property type="entry name" value="Papain-like_cys_pep_sf"/>
</dbReference>
<reference evidence="6 7" key="2">
    <citation type="submission" date="2024-05" db="EMBL/GenBank/DDBJ databases">
        <authorList>
            <person name="Chen Y."/>
            <person name="Shah S."/>
            <person name="Dougan E. K."/>
            <person name="Thang M."/>
            <person name="Chan C."/>
        </authorList>
    </citation>
    <scope>NUCLEOTIDE SEQUENCE [LARGE SCALE GENOMIC DNA]</scope>
</reference>
<reference evidence="5" key="1">
    <citation type="submission" date="2022-10" db="EMBL/GenBank/DDBJ databases">
        <authorList>
            <person name="Chen Y."/>
            <person name="Dougan E. K."/>
            <person name="Chan C."/>
            <person name="Rhodes N."/>
            <person name="Thang M."/>
        </authorList>
    </citation>
    <scope>NUCLEOTIDE SEQUENCE</scope>
</reference>
<keyword evidence="3" id="KW-0472">Membrane</keyword>
<keyword evidence="2" id="KW-0865">Zymogen</keyword>
<dbReference type="AlphaFoldDB" id="A0A9P1BGN1"/>
<dbReference type="Pfam" id="PF00112">
    <property type="entry name" value="Peptidase_C1"/>
    <property type="match status" value="1"/>
</dbReference>
<dbReference type="EMBL" id="CAMXCT030000050">
    <property type="protein sequence ID" value="CAL4760364.1"/>
    <property type="molecule type" value="Genomic_DNA"/>
</dbReference>
<dbReference type="SMART" id="SM00645">
    <property type="entry name" value="Pept_C1"/>
    <property type="match status" value="1"/>
</dbReference>
<comment type="caution">
    <text evidence="5">The sequence shown here is derived from an EMBL/GenBank/DDBJ whole genome shotgun (WGS) entry which is preliminary data.</text>
</comment>
<feature type="domain" description="Peptidase C1A papain C-terminal" evidence="4">
    <location>
        <begin position="111"/>
        <end position="267"/>
    </location>
</feature>
<proteinExistence type="inferred from homology"/>
<keyword evidence="3" id="KW-1133">Transmembrane helix</keyword>
<organism evidence="5">
    <name type="scientific">Cladocopium goreaui</name>
    <dbReference type="NCBI Taxonomy" id="2562237"/>
    <lineage>
        <taxon>Eukaryota</taxon>
        <taxon>Sar</taxon>
        <taxon>Alveolata</taxon>
        <taxon>Dinophyceae</taxon>
        <taxon>Suessiales</taxon>
        <taxon>Symbiodiniaceae</taxon>
        <taxon>Cladocopium</taxon>
    </lineage>
</organism>
<dbReference type="EMBL" id="CAMXCT020000050">
    <property type="protein sequence ID" value="CAL1126427.1"/>
    <property type="molecule type" value="Genomic_DNA"/>
</dbReference>
<accession>A0A9P1BGN1</accession>